<dbReference type="RefSeq" id="WP_208632708.1">
    <property type="nucleotide sequence ID" value="NZ_CP059319.1"/>
</dbReference>
<dbReference type="CDD" id="cd00431">
    <property type="entry name" value="cysteine_hydrolases"/>
    <property type="match status" value="1"/>
</dbReference>
<evidence type="ECO:0000259" key="2">
    <source>
        <dbReference type="Pfam" id="PF00857"/>
    </source>
</evidence>
<sequence>MTQSVPVRAMMENRPRPRFSSLIGRRTAHLAIDLQVGFLERGAPFEVAAARAIVPAVNRVSAALRAAGGLNIFLRYTIDPDEPQRWTSYQELMPAAQRALSAEAFRRGAPTHALWPELDVGAGDLVMDKTRLSAFIPGTCDAQAVLAARGIDTLIISGCLTDGCCESTARDAAQMSYRVFFPEDGNASWSEEGHQATLRTMSRMAFADVSPVDEMLALMAGTRDGA</sequence>
<keyword evidence="1 3" id="KW-0378">Hydrolase</keyword>
<evidence type="ECO:0000256" key="1">
    <source>
        <dbReference type="ARBA" id="ARBA00022801"/>
    </source>
</evidence>
<organism evidence="3 4">
    <name type="scientific">Rhizorhabdus wittichii</name>
    <dbReference type="NCBI Taxonomy" id="160791"/>
    <lineage>
        <taxon>Bacteria</taxon>
        <taxon>Pseudomonadati</taxon>
        <taxon>Pseudomonadota</taxon>
        <taxon>Alphaproteobacteria</taxon>
        <taxon>Sphingomonadales</taxon>
        <taxon>Sphingomonadaceae</taxon>
        <taxon>Rhizorhabdus</taxon>
    </lineage>
</organism>
<proteinExistence type="predicted"/>
<dbReference type="PANTHER" id="PTHR43540">
    <property type="entry name" value="PEROXYUREIDOACRYLATE/UREIDOACRYLATE AMIDOHYDROLASE-RELATED"/>
    <property type="match status" value="1"/>
</dbReference>
<reference evidence="3" key="1">
    <citation type="submission" date="2020-07" db="EMBL/GenBank/DDBJ databases">
        <authorList>
            <person name="Camacho E."/>
        </authorList>
    </citation>
    <scope>NUCLEOTIDE SEQUENCE</scope>
    <source>
        <strain evidence="3">MPO218</strain>
    </source>
</reference>
<reference evidence="3" key="2">
    <citation type="submission" date="2021-04" db="EMBL/GenBank/DDBJ databases">
        <title>Isolation and genomic analysis of the ibuprofen-degrading bacterium Sphingomonas strain MPO218.</title>
        <authorList>
            <person name="Aulestia M."/>
            <person name="Flores A."/>
            <person name="Mangas E.L."/>
            <person name="Perez-Pulido A.J."/>
            <person name="Santero E."/>
            <person name="Camacho E.M."/>
        </authorList>
    </citation>
    <scope>NUCLEOTIDE SEQUENCE</scope>
    <source>
        <strain evidence="3">MPO218</strain>
    </source>
</reference>
<dbReference type="Gene3D" id="3.40.50.850">
    <property type="entry name" value="Isochorismatase-like"/>
    <property type="match status" value="1"/>
</dbReference>
<dbReference type="InterPro" id="IPR036380">
    <property type="entry name" value="Isochorismatase-like_sf"/>
</dbReference>
<name>A0A975D1I5_9SPHN</name>
<dbReference type="AlphaFoldDB" id="A0A975D1I5"/>
<dbReference type="InterPro" id="IPR050272">
    <property type="entry name" value="Isochorismatase-like_hydrls"/>
</dbReference>
<dbReference type="InterPro" id="IPR000868">
    <property type="entry name" value="Isochorismatase-like_dom"/>
</dbReference>
<dbReference type="Proteomes" id="UP000664914">
    <property type="component" value="Chromosome"/>
</dbReference>
<dbReference type="GO" id="GO:0016787">
    <property type="term" value="F:hydrolase activity"/>
    <property type="evidence" value="ECO:0007669"/>
    <property type="project" value="UniProtKB-KW"/>
</dbReference>
<dbReference type="EMBL" id="CP059319">
    <property type="protein sequence ID" value="QTH21440.1"/>
    <property type="molecule type" value="Genomic_DNA"/>
</dbReference>
<protein>
    <submittedName>
        <fullName evidence="3">Cysteine hydrolase</fullName>
    </submittedName>
</protein>
<accession>A0A975D1I5</accession>
<dbReference type="Pfam" id="PF00857">
    <property type="entry name" value="Isochorismatase"/>
    <property type="match status" value="1"/>
</dbReference>
<evidence type="ECO:0000313" key="4">
    <source>
        <dbReference type="Proteomes" id="UP000664914"/>
    </source>
</evidence>
<dbReference type="PANTHER" id="PTHR43540:SF6">
    <property type="entry name" value="ISOCHORISMATASE-LIKE DOMAIN-CONTAINING PROTEIN"/>
    <property type="match status" value="1"/>
</dbReference>
<gene>
    <name evidence="3" type="ORF">HRJ34_24500</name>
</gene>
<dbReference type="SUPFAM" id="SSF52499">
    <property type="entry name" value="Isochorismatase-like hydrolases"/>
    <property type="match status" value="1"/>
</dbReference>
<evidence type="ECO:0000313" key="3">
    <source>
        <dbReference type="EMBL" id="QTH21440.1"/>
    </source>
</evidence>
<feature type="domain" description="Isochorismatase-like" evidence="2">
    <location>
        <begin position="27"/>
        <end position="210"/>
    </location>
</feature>